<evidence type="ECO:0000313" key="2">
    <source>
        <dbReference type="Proteomes" id="UP001596044"/>
    </source>
</evidence>
<comment type="caution">
    <text evidence="1">The sequence shown here is derived from an EMBL/GenBank/DDBJ whole genome shotgun (WGS) entry which is preliminary data.</text>
</comment>
<evidence type="ECO:0000313" key="1">
    <source>
        <dbReference type="EMBL" id="MFC5448434.1"/>
    </source>
</evidence>
<reference evidence="2" key="1">
    <citation type="journal article" date="2019" name="Int. J. Syst. Evol. Microbiol.">
        <title>The Global Catalogue of Microorganisms (GCM) 10K type strain sequencing project: providing services to taxonomists for standard genome sequencing and annotation.</title>
        <authorList>
            <consortium name="The Broad Institute Genomics Platform"/>
            <consortium name="The Broad Institute Genome Sequencing Center for Infectious Disease"/>
            <person name="Wu L."/>
            <person name="Ma J."/>
        </authorList>
    </citation>
    <scope>NUCLEOTIDE SEQUENCE [LARGE SCALE GENOMIC DNA]</scope>
    <source>
        <strain evidence="2">KACC 11904</strain>
    </source>
</reference>
<keyword evidence="2" id="KW-1185">Reference proteome</keyword>
<organism evidence="1 2">
    <name type="scientific">Paenibacillus aestuarii</name>
    <dbReference type="NCBI Taxonomy" id="516965"/>
    <lineage>
        <taxon>Bacteria</taxon>
        <taxon>Bacillati</taxon>
        <taxon>Bacillota</taxon>
        <taxon>Bacilli</taxon>
        <taxon>Bacillales</taxon>
        <taxon>Paenibacillaceae</taxon>
        <taxon>Paenibacillus</taxon>
    </lineage>
</organism>
<dbReference type="PANTHER" id="PTHR39961:SF1">
    <property type="entry name" value="DUF458 DOMAIN-CONTAINING PROTEIN"/>
    <property type="match status" value="1"/>
</dbReference>
<dbReference type="EMBL" id="JBHSMJ010000009">
    <property type="protein sequence ID" value="MFC5448434.1"/>
    <property type="molecule type" value="Genomic_DNA"/>
</dbReference>
<dbReference type="InterPro" id="IPR007405">
    <property type="entry name" value="Phage_KVP40_Orf299"/>
</dbReference>
<dbReference type="PANTHER" id="PTHR39961">
    <property type="entry name" value="HYPOTHETICAL CYTOSOLIC PROTEIN"/>
    <property type="match status" value="1"/>
</dbReference>
<name>A0ABW0K5E1_9BACL</name>
<dbReference type="Pfam" id="PF04308">
    <property type="entry name" value="RNaseH_like"/>
    <property type="match status" value="1"/>
</dbReference>
<sequence>MRPSYAYHPLEFRNTTESGLTLENVHERILRFMGLDPAAVYKFIIGTDCQVHSGHTKFITGVVIQRMGKGAWACYRQVIVPRALRSVKEKLSMETALSEEIATYYDESKRRDMENIVLPHLYQGASLDMFIHIDAGADEHRNRTAKFVQEMVRRVESVGMVAVIKPDCYVASSYANRFSKKPYKLGLHDHEVTDGSL</sequence>
<dbReference type="Proteomes" id="UP001596044">
    <property type="component" value="Unassembled WGS sequence"/>
</dbReference>
<gene>
    <name evidence="1" type="ORF">ACFPOG_09185</name>
</gene>
<protein>
    <submittedName>
        <fullName evidence="1">Ribonuclease H-like YkuK family protein</fullName>
    </submittedName>
</protein>
<dbReference type="RefSeq" id="WP_270881203.1">
    <property type="nucleotide sequence ID" value="NZ_JAQFVF010000046.1"/>
</dbReference>
<accession>A0ABW0K5E1</accession>
<proteinExistence type="predicted"/>